<proteinExistence type="predicted"/>
<dbReference type="PANTHER" id="PTHR33964">
    <property type="entry name" value="RE45066P-RELATED"/>
    <property type="match status" value="1"/>
</dbReference>
<organism evidence="2 3">
    <name type="scientific">Dermatophagoides pteronyssinus</name>
    <name type="common">European house dust mite</name>
    <dbReference type="NCBI Taxonomy" id="6956"/>
    <lineage>
        <taxon>Eukaryota</taxon>
        <taxon>Metazoa</taxon>
        <taxon>Ecdysozoa</taxon>
        <taxon>Arthropoda</taxon>
        <taxon>Chelicerata</taxon>
        <taxon>Arachnida</taxon>
        <taxon>Acari</taxon>
        <taxon>Acariformes</taxon>
        <taxon>Sarcoptiformes</taxon>
        <taxon>Astigmata</taxon>
        <taxon>Psoroptidia</taxon>
        <taxon>Analgoidea</taxon>
        <taxon>Pyroglyphidae</taxon>
        <taxon>Dermatophagoidinae</taxon>
        <taxon>Dermatophagoides</taxon>
    </lineage>
</organism>
<sequence>MNLTELNWIISLIIILISITNVHGHREKKSYEEECENEEEMVELCARDFLIYTNETMAETETEMDTFCRIYKDKERCLRDHSNKCLSHSANQAIMELIRTISNKNRAICSSKQRRNVQIRSNRCLNQQRSQKPNYCYNKFVQRIHGIHHNYHEFLTCFRNQLKTCAHDLINNLLRLIQNYSGETLNYVCREYKNSNKCQNIGLIKDDDDIINETRPQTFFSLLVKIYLS</sequence>
<keyword evidence="1" id="KW-0732">Signal</keyword>
<dbReference type="AlphaFoldDB" id="A0A6P6Y2P0"/>
<protein>
    <submittedName>
        <fullName evidence="3">Uncharacterized protein LOC113792845 isoform X2</fullName>
    </submittedName>
</protein>
<keyword evidence="2" id="KW-1185">Reference proteome</keyword>
<dbReference type="PANTHER" id="PTHR33964:SF1">
    <property type="entry name" value="RE45066P"/>
    <property type="match status" value="1"/>
</dbReference>
<reference evidence="3" key="1">
    <citation type="submission" date="2025-08" db="UniProtKB">
        <authorList>
            <consortium name="RefSeq"/>
        </authorList>
    </citation>
    <scope>IDENTIFICATION</scope>
    <source>
        <strain evidence="3">Airmid</strain>
    </source>
</reference>
<dbReference type="Proteomes" id="UP000515146">
    <property type="component" value="Unplaced"/>
</dbReference>
<evidence type="ECO:0000256" key="1">
    <source>
        <dbReference type="SAM" id="SignalP"/>
    </source>
</evidence>
<evidence type="ECO:0000313" key="2">
    <source>
        <dbReference type="Proteomes" id="UP000515146"/>
    </source>
</evidence>
<name>A0A6P6Y2P0_DERPT</name>
<dbReference type="OrthoDB" id="6499918at2759"/>
<dbReference type="RefSeq" id="XP_027198599.1">
    <property type="nucleotide sequence ID" value="XM_027342798.1"/>
</dbReference>
<evidence type="ECO:0000313" key="3">
    <source>
        <dbReference type="RefSeq" id="XP_027198599.1"/>
    </source>
</evidence>
<feature type="signal peptide" evidence="1">
    <location>
        <begin position="1"/>
        <end position="24"/>
    </location>
</feature>
<accession>A0A6P6Y2P0</accession>
<feature type="chain" id="PRO_5028238170" evidence="1">
    <location>
        <begin position="25"/>
        <end position="229"/>
    </location>
</feature>
<gene>
    <name evidence="3" type="primary">LOC113792845</name>
</gene>